<dbReference type="Pfam" id="PF00096">
    <property type="entry name" value="zf-C2H2"/>
    <property type="match status" value="1"/>
</dbReference>
<dbReference type="GO" id="GO:0045944">
    <property type="term" value="P:positive regulation of transcription by RNA polymerase II"/>
    <property type="evidence" value="ECO:0007669"/>
    <property type="project" value="UniProtKB-ARBA"/>
</dbReference>
<sequence length="288" mass="30059">MSTPHLPPTPNSMPAPPSNNNNRAEPPRVRRPRTYTKPCTWPGCDRMFSSRMEVEQHVRERHTGEKPFVCDVCGKCYSRKATLVRHKNTVHAAGRGQSEAGSSEAGDVGGAAAGTGGSAVGGAGRSEGGESAAITDNSSQRSYSQYPTYQGGAGVFCADCGDTFAGVEELLKHMHAVHQVPSSPFCGCDACLTMYIVDELAAVNHANQLAEGGFGVVDDQGPEHRMSSTDSAAVGGAQSGDNPAATAVSGSQMDVDWSAFIDPTLMSSPGPGVADGNEPVGGYAWHFR</sequence>
<dbReference type="AlphaFoldDB" id="A0AB34L3R5"/>
<evidence type="ECO:0000256" key="10">
    <source>
        <dbReference type="SAM" id="MobiDB-lite"/>
    </source>
</evidence>
<dbReference type="InterPro" id="IPR036236">
    <property type="entry name" value="Znf_C2H2_sf"/>
</dbReference>
<evidence type="ECO:0000256" key="3">
    <source>
        <dbReference type="ARBA" id="ARBA00022737"/>
    </source>
</evidence>
<evidence type="ECO:0000256" key="1">
    <source>
        <dbReference type="ARBA" id="ARBA00004123"/>
    </source>
</evidence>
<keyword evidence="4 9" id="KW-0863">Zinc-finger</keyword>
<organism evidence="12 13">
    <name type="scientific">Cladosporium halotolerans</name>
    <dbReference type="NCBI Taxonomy" id="1052096"/>
    <lineage>
        <taxon>Eukaryota</taxon>
        <taxon>Fungi</taxon>
        <taxon>Dikarya</taxon>
        <taxon>Ascomycota</taxon>
        <taxon>Pezizomycotina</taxon>
        <taxon>Dothideomycetes</taxon>
        <taxon>Dothideomycetidae</taxon>
        <taxon>Cladosporiales</taxon>
        <taxon>Cladosporiaceae</taxon>
        <taxon>Cladosporium</taxon>
    </lineage>
</organism>
<feature type="region of interest" description="Disordered" evidence="10">
    <location>
        <begin position="221"/>
        <end position="249"/>
    </location>
</feature>
<dbReference type="SUPFAM" id="SSF57667">
    <property type="entry name" value="beta-beta-alpha zinc fingers"/>
    <property type="match status" value="1"/>
</dbReference>
<evidence type="ECO:0000256" key="9">
    <source>
        <dbReference type="PROSITE-ProRule" id="PRU00042"/>
    </source>
</evidence>
<evidence type="ECO:0000259" key="11">
    <source>
        <dbReference type="PROSITE" id="PS50157"/>
    </source>
</evidence>
<gene>
    <name evidence="12" type="ORF">WHR41_01078</name>
</gene>
<feature type="region of interest" description="Disordered" evidence="10">
    <location>
        <begin position="91"/>
        <end position="143"/>
    </location>
</feature>
<dbReference type="FunFam" id="3.30.160.60:FF:001289">
    <property type="entry name" value="Zinc finger protein 574"/>
    <property type="match status" value="1"/>
</dbReference>
<evidence type="ECO:0000256" key="2">
    <source>
        <dbReference type="ARBA" id="ARBA00022723"/>
    </source>
</evidence>
<dbReference type="GO" id="GO:0008270">
    <property type="term" value="F:zinc ion binding"/>
    <property type="evidence" value="ECO:0007669"/>
    <property type="project" value="UniProtKB-KW"/>
</dbReference>
<keyword evidence="2" id="KW-0479">Metal-binding</keyword>
<dbReference type="Proteomes" id="UP000803884">
    <property type="component" value="Unassembled WGS sequence"/>
</dbReference>
<evidence type="ECO:0000256" key="4">
    <source>
        <dbReference type="ARBA" id="ARBA00022771"/>
    </source>
</evidence>
<dbReference type="PROSITE" id="PS50157">
    <property type="entry name" value="ZINC_FINGER_C2H2_2"/>
    <property type="match status" value="3"/>
</dbReference>
<feature type="domain" description="C2H2-type" evidence="11">
    <location>
        <begin position="155"/>
        <end position="183"/>
    </location>
</feature>
<keyword evidence="7" id="KW-0804">Transcription</keyword>
<dbReference type="GO" id="GO:0005634">
    <property type="term" value="C:nucleus"/>
    <property type="evidence" value="ECO:0007669"/>
    <property type="project" value="UniProtKB-SubCell"/>
</dbReference>
<keyword evidence="6" id="KW-0805">Transcription regulation</keyword>
<dbReference type="PANTHER" id="PTHR19818">
    <property type="entry name" value="ZINC FINGER PROTEIN ZIC AND GLI"/>
    <property type="match status" value="1"/>
</dbReference>
<proteinExistence type="predicted"/>
<evidence type="ECO:0000256" key="5">
    <source>
        <dbReference type="ARBA" id="ARBA00022833"/>
    </source>
</evidence>
<evidence type="ECO:0000256" key="7">
    <source>
        <dbReference type="ARBA" id="ARBA00023163"/>
    </source>
</evidence>
<reference evidence="12 13" key="1">
    <citation type="journal article" date="2020" name="Microbiol. Resour. Announc.">
        <title>Draft Genome Sequence of a Cladosporium Species Isolated from the Mesophotic Ascidian Didemnum maculosum.</title>
        <authorList>
            <person name="Gioti A."/>
            <person name="Siaperas R."/>
            <person name="Nikolaivits E."/>
            <person name="Le Goff G."/>
            <person name="Ouazzani J."/>
            <person name="Kotoulas G."/>
            <person name="Topakas E."/>
        </authorList>
    </citation>
    <scope>NUCLEOTIDE SEQUENCE [LARGE SCALE GENOMIC DNA]</scope>
    <source>
        <strain evidence="12 13">TM138-S3</strain>
    </source>
</reference>
<keyword evidence="5" id="KW-0862">Zinc</keyword>
<dbReference type="GeneID" id="96002522"/>
<feature type="domain" description="C2H2-type" evidence="11">
    <location>
        <begin position="37"/>
        <end position="67"/>
    </location>
</feature>
<dbReference type="GO" id="GO:0000981">
    <property type="term" value="F:DNA-binding transcription factor activity, RNA polymerase II-specific"/>
    <property type="evidence" value="ECO:0007669"/>
    <property type="project" value="TreeGrafter"/>
</dbReference>
<dbReference type="SMART" id="SM00355">
    <property type="entry name" value="ZnF_C2H2"/>
    <property type="match status" value="3"/>
</dbReference>
<dbReference type="Gene3D" id="3.30.160.60">
    <property type="entry name" value="Classic Zinc Finger"/>
    <property type="match status" value="2"/>
</dbReference>
<feature type="region of interest" description="Disordered" evidence="10">
    <location>
        <begin position="1"/>
        <end position="37"/>
    </location>
</feature>
<feature type="domain" description="C2H2-type" evidence="11">
    <location>
        <begin position="68"/>
        <end position="96"/>
    </location>
</feature>
<keyword evidence="13" id="KW-1185">Reference proteome</keyword>
<dbReference type="RefSeq" id="XP_069233125.1">
    <property type="nucleotide sequence ID" value="XM_069369684.1"/>
</dbReference>
<evidence type="ECO:0000256" key="6">
    <source>
        <dbReference type="ARBA" id="ARBA00023015"/>
    </source>
</evidence>
<keyword evidence="8" id="KW-0539">Nucleus</keyword>
<dbReference type="PROSITE" id="PS00028">
    <property type="entry name" value="ZINC_FINGER_C2H2_1"/>
    <property type="match status" value="3"/>
</dbReference>
<comment type="caution">
    <text evidence="12">The sequence shown here is derived from an EMBL/GenBank/DDBJ whole genome shotgun (WGS) entry which is preliminary data.</text>
</comment>
<dbReference type="EMBL" id="JAAQHG020000003">
    <property type="protein sequence ID" value="KAL1590020.1"/>
    <property type="molecule type" value="Genomic_DNA"/>
</dbReference>
<feature type="compositionally biased region" description="Pro residues" evidence="10">
    <location>
        <begin position="1"/>
        <end position="17"/>
    </location>
</feature>
<evidence type="ECO:0000256" key="8">
    <source>
        <dbReference type="ARBA" id="ARBA00023242"/>
    </source>
</evidence>
<keyword evidence="3" id="KW-0677">Repeat</keyword>
<dbReference type="GO" id="GO:0000978">
    <property type="term" value="F:RNA polymerase II cis-regulatory region sequence-specific DNA binding"/>
    <property type="evidence" value="ECO:0007669"/>
    <property type="project" value="TreeGrafter"/>
</dbReference>
<comment type="subcellular location">
    <subcellularLocation>
        <location evidence="1">Nucleus</location>
    </subcellularLocation>
</comment>
<evidence type="ECO:0000313" key="13">
    <source>
        <dbReference type="Proteomes" id="UP000803884"/>
    </source>
</evidence>
<feature type="compositionally biased region" description="Polar residues" evidence="10">
    <location>
        <begin position="134"/>
        <end position="143"/>
    </location>
</feature>
<accession>A0AB34L3R5</accession>
<evidence type="ECO:0000313" key="12">
    <source>
        <dbReference type="EMBL" id="KAL1590020.1"/>
    </source>
</evidence>
<dbReference type="PANTHER" id="PTHR19818:SF139">
    <property type="entry name" value="PAIR-RULE PROTEIN ODD-PAIRED"/>
    <property type="match status" value="1"/>
</dbReference>
<protein>
    <recommendedName>
        <fullName evidence="11">C2H2-type domain-containing protein</fullName>
    </recommendedName>
</protein>
<feature type="compositionally biased region" description="Gly residues" evidence="10">
    <location>
        <begin position="107"/>
        <end position="126"/>
    </location>
</feature>
<dbReference type="InterPro" id="IPR050329">
    <property type="entry name" value="GLI_C2H2-zinc-finger"/>
</dbReference>
<dbReference type="InterPro" id="IPR013087">
    <property type="entry name" value="Znf_C2H2_type"/>
</dbReference>
<name>A0AB34L3R5_9PEZI</name>